<dbReference type="EC" id="2.4.-.-" evidence="2"/>
<protein>
    <submittedName>
        <fullName evidence="2">Teichuronic acid biosynthesis glycosyltransferase TuaC</fullName>
        <ecNumber evidence="2">2.4.-.-</ecNumber>
    </submittedName>
</protein>
<dbReference type="OrthoDB" id="232381at2"/>
<keyword evidence="2" id="KW-0328">Glycosyltransferase</keyword>
<evidence type="ECO:0000313" key="3">
    <source>
        <dbReference type="Proteomes" id="UP000318313"/>
    </source>
</evidence>
<dbReference type="Proteomes" id="UP000318313">
    <property type="component" value="Chromosome"/>
</dbReference>
<dbReference type="CDD" id="cd03801">
    <property type="entry name" value="GT4_PimA-like"/>
    <property type="match status" value="1"/>
</dbReference>
<keyword evidence="3" id="KW-1185">Reference proteome</keyword>
<dbReference type="KEGG" id="gfm:Enr17x_59110"/>
<dbReference type="Pfam" id="PF00534">
    <property type="entry name" value="Glycos_transf_1"/>
    <property type="match status" value="1"/>
</dbReference>
<evidence type="ECO:0000259" key="1">
    <source>
        <dbReference type="Pfam" id="PF00534"/>
    </source>
</evidence>
<dbReference type="EMBL" id="CP037452">
    <property type="protein sequence ID" value="QDV53828.1"/>
    <property type="molecule type" value="Genomic_DNA"/>
</dbReference>
<dbReference type="AlphaFoldDB" id="A0A518IL60"/>
<reference evidence="2 3" key="1">
    <citation type="submission" date="2019-03" db="EMBL/GenBank/DDBJ databases">
        <title>Deep-cultivation of Planctomycetes and their phenomic and genomic characterization uncovers novel biology.</title>
        <authorList>
            <person name="Wiegand S."/>
            <person name="Jogler M."/>
            <person name="Boedeker C."/>
            <person name="Pinto D."/>
            <person name="Vollmers J."/>
            <person name="Rivas-Marin E."/>
            <person name="Kohn T."/>
            <person name="Peeters S.H."/>
            <person name="Heuer A."/>
            <person name="Rast P."/>
            <person name="Oberbeckmann S."/>
            <person name="Bunk B."/>
            <person name="Jeske O."/>
            <person name="Meyerdierks A."/>
            <person name="Storesund J.E."/>
            <person name="Kallscheuer N."/>
            <person name="Luecker S."/>
            <person name="Lage O.M."/>
            <person name="Pohl T."/>
            <person name="Merkel B.J."/>
            <person name="Hornburger P."/>
            <person name="Mueller R.-W."/>
            <person name="Bruemmer F."/>
            <person name="Labrenz M."/>
            <person name="Spormann A.M."/>
            <person name="Op den Camp H."/>
            <person name="Overmann J."/>
            <person name="Amann R."/>
            <person name="Jetten M.S.M."/>
            <person name="Mascher T."/>
            <person name="Medema M.H."/>
            <person name="Devos D.P."/>
            <person name="Kaster A.-K."/>
            <person name="Ovreas L."/>
            <person name="Rohde M."/>
            <person name="Galperin M.Y."/>
            <person name="Jogler C."/>
        </authorList>
    </citation>
    <scope>NUCLEOTIDE SEQUENCE [LARGE SCALE GENOMIC DNA]</scope>
    <source>
        <strain evidence="2 3">Enr17</strain>
    </source>
</reference>
<accession>A0A518IL60</accession>
<evidence type="ECO:0000313" key="2">
    <source>
        <dbReference type="EMBL" id="QDV53828.1"/>
    </source>
</evidence>
<dbReference type="GO" id="GO:0016757">
    <property type="term" value="F:glycosyltransferase activity"/>
    <property type="evidence" value="ECO:0007669"/>
    <property type="project" value="UniProtKB-KW"/>
</dbReference>
<sequence length="443" mass="49250">MHKRINDLSHCVRQFRKFTDKEVDKQQFETRIKACEACSSRSDTRCLQHSRVCADFAKLKEHWCEPWREVSPEGHQLKEWKNKFKGKKIRLGICMPTMSMGGVCRGLLTMMNAPVKHGIEWSGIAINNAGAFDPETAQRILQHCPIYCTKDDSRFQGLVTIVDNACQIVVDGSDVVKLWGYIHSNDEIDAVDWSAKPILIVAHGQCDWTRKNLAVSLSKGSLCILASVSKGGVKCFPDAIQDQVKVVYNGVDFSRCAPAQGRAQIRQEWGIDQNTRAVGYIGRFANDKNPLAAAEAVRELGTGYHAVYVGEGYQQEQIVKGVKKLCGDRVTFIPRVEDIGTMLAALDCMVLASPSEGGPMTVIESWLAECPVVSTPVGMIPDLEAEHGPLTFGIPVDPSPWEVGEGVRRAVIGDERIERARRLTWELFSSTRMVRGYEALLRG</sequence>
<dbReference type="PANTHER" id="PTHR12526:SF630">
    <property type="entry name" value="GLYCOSYLTRANSFERASE"/>
    <property type="match status" value="1"/>
</dbReference>
<keyword evidence="2" id="KW-0808">Transferase</keyword>
<organism evidence="2 3">
    <name type="scientific">Gimesia fumaroli</name>
    <dbReference type="NCBI Taxonomy" id="2527976"/>
    <lineage>
        <taxon>Bacteria</taxon>
        <taxon>Pseudomonadati</taxon>
        <taxon>Planctomycetota</taxon>
        <taxon>Planctomycetia</taxon>
        <taxon>Planctomycetales</taxon>
        <taxon>Planctomycetaceae</taxon>
        <taxon>Gimesia</taxon>
    </lineage>
</organism>
<dbReference type="SUPFAM" id="SSF53756">
    <property type="entry name" value="UDP-Glycosyltransferase/glycogen phosphorylase"/>
    <property type="match status" value="1"/>
</dbReference>
<feature type="domain" description="Glycosyl transferase family 1" evidence="1">
    <location>
        <begin position="263"/>
        <end position="388"/>
    </location>
</feature>
<dbReference type="InterPro" id="IPR001296">
    <property type="entry name" value="Glyco_trans_1"/>
</dbReference>
<proteinExistence type="predicted"/>
<dbReference type="PANTHER" id="PTHR12526">
    <property type="entry name" value="GLYCOSYLTRANSFERASE"/>
    <property type="match status" value="1"/>
</dbReference>
<name>A0A518IL60_9PLAN</name>
<dbReference type="Gene3D" id="3.40.50.2000">
    <property type="entry name" value="Glycogen Phosphorylase B"/>
    <property type="match status" value="2"/>
</dbReference>
<gene>
    <name evidence="2" type="primary">tuaC_3</name>
    <name evidence="2" type="ORF">Enr17x_59110</name>
</gene>